<sequence>MNKQNVTVNDLVQAATKFRDDRDWRQFHNPKDLAISLSLEASELLENFQWKDSAKSMEENEENIYEELADVLIYSLMLSDVLDVDLNEIVLNKLEKNARKYPVEKARGTEKKYTEL</sequence>
<keyword evidence="2" id="KW-1185">Reference proteome</keyword>
<dbReference type="PANTHER" id="PTHR46523:SF1">
    <property type="entry name" value="DCTP PYROPHOSPHATASE 1"/>
    <property type="match status" value="1"/>
</dbReference>
<reference evidence="2" key="1">
    <citation type="journal article" date="2019" name="Int. J. Syst. Evol. Microbiol.">
        <title>The Global Catalogue of Microorganisms (GCM) 10K type strain sequencing project: providing services to taxonomists for standard genome sequencing and annotation.</title>
        <authorList>
            <consortium name="The Broad Institute Genomics Platform"/>
            <consortium name="The Broad Institute Genome Sequencing Center for Infectious Disease"/>
            <person name="Wu L."/>
            <person name="Ma J."/>
        </authorList>
    </citation>
    <scope>NUCLEOTIDE SEQUENCE [LARGE SCALE GENOMIC DNA]</scope>
    <source>
        <strain evidence="2">JCM 12389</strain>
    </source>
</reference>
<dbReference type="PIRSF" id="PIRSF029826">
    <property type="entry name" value="UCP029826_pph"/>
    <property type="match status" value="1"/>
</dbReference>
<dbReference type="SUPFAM" id="SSF101386">
    <property type="entry name" value="all-alpha NTP pyrophosphatases"/>
    <property type="match status" value="1"/>
</dbReference>
<dbReference type="CDD" id="cd11537">
    <property type="entry name" value="NTP-PPase_RS21-C6_like"/>
    <property type="match status" value="1"/>
</dbReference>
<name>A0ABP3L624_9BACI</name>
<dbReference type="PANTHER" id="PTHR46523">
    <property type="entry name" value="DCTP PYROPHOSPHATASE 1"/>
    <property type="match status" value="1"/>
</dbReference>
<dbReference type="RefSeq" id="WP_343840070.1">
    <property type="nucleotide sequence ID" value="NZ_BAAADO010000003.1"/>
</dbReference>
<protein>
    <submittedName>
        <fullName evidence="1">Nucleotide pyrophosphohydrolase</fullName>
    </submittedName>
</protein>
<accession>A0ABP3L624</accession>
<evidence type="ECO:0000313" key="2">
    <source>
        <dbReference type="Proteomes" id="UP001500880"/>
    </source>
</evidence>
<dbReference type="Pfam" id="PF12643">
    <property type="entry name" value="MazG-like"/>
    <property type="match status" value="1"/>
</dbReference>
<dbReference type="Proteomes" id="UP001500880">
    <property type="component" value="Unassembled WGS sequence"/>
</dbReference>
<organism evidence="1 2">
    <name type="scientific">Salinibacillus aidingensis</name>
    <dbReference type="NCBI Taxonomy" id="237684"/>
    <lineage>
        <taxon>Bacteria</taxon>
        <taxon>Bacillati</taxon>
        <taxon>Bacillota</taxon>
        <taxon>Bacilli</taxon>
        <taxon>Bacillales</taxon>
        <taxon>Bacillaceae</taxon>
        <taxon>Salinibacillus</taxon>
    </lineage>
</organism>
<comment type="caution">
    <text evidence="1">The sequence shown here is derived from an EMBL/GenBank/DDBJ whole genome shotgun (WGS) entry which is preliminary data.</text>
</comment>
<gene>
    <name evidence="1" type="ORF">GCM10008986_18920</name>
</gene>
<dbReference type="InterPro" id="IPR052555">
    <property type="entry name" value="dCTP_Pyrophosphatase"/>
</dbReference>
<proteinExistence type="predicted"/>
<dbReference type="InterPro" id="IPR025984">
    <property type="entry name" value="DCTPP"/>
</dbReference>
<dbReference type="Gene3D" id="1.10.287.1080">
    <property type="entry name" value="MazG-like"/>
    <property type="match status" value="1"/>
</dbReference>
<dbReference type="EMBL" id="BAAADO010000003">
    <property type="protein sequence ID" value="GAA0492751.1"/>
    <property type="molecule type" value="Genomic_DNA"/>
</dbReference>
<evidence type="ECO:0000313" key="1">
    <source>
        <dbReference type="EMBL" id="GAA0492751.1"/>
    </source>
</evidence>